<evidence type="ECO:0000256" key="1">
    <source>
        <dbReference type="SAM" id="Phobius"/>
    </source>
</evidence>
<keyword evidence="1" id="KW-0472">Membrane</keyword>
<protein>
    <submittedName>
        <fullName evidence="2">Uncharacterized protein</fullName>
    </submittedName>
</protein>
<dbReference type="EMBL" id="JACBJI010000003">
    <property type="protein sequence ID" value="NYA70784.1"/>
    <property type="molecule type" value="Genomic_DNA"/>
</dbReference>
<dbReference type="Proteomes" id="UP000535020">
    <property type="component" value="Unassembled WGS sequence"/>
</dbReference>
<dbReference type="AlphaFoldDB" id="A0A7Y8Y1C1"/>
<gene>
    <name evidence="2" type="ORF">HZF10_07640</name>
</gene>
<proteinExistence type="predicted"/>
<feature type="transmembrane region" description="Helical" evidence="1">
    <location>
        <begin position="75"/>
        <end position="94"/>
    </location>
</feature>
<evidence type="ECO:0000313" key="2">
    <source>
        <dbReference type="EMBL" id="NYA70784.1"/>
    </source>
</evidence>
<sequence length="106" mass="12028">MKTLYFTQTDILLAIIATSGVLAGILAYLIIPCLKRESQHCIKSVLFGIMFALLSNLTVHFVFGNAVKDVPSELQLLFLWCTTFFPAFLLTLAYDLMARRYENLDF</sequence>
<dbReference type="RefSeq" id="WP_176005608.1">
    <property type="nucleotide sequence ID" value="NZ_JABWMI010000010.1"/>
</dbReference>
<comment type="caution">
    <text evidence="2">The sequence shown here is derived from an EMBL/GenBank/DDBJ whole genome shotgun (WGS) entry which is preliminary data.</text>
</comment>
<feature type="transmembrane region" description="Helical" evidence="1">
    <location>
        <begin position="12"/>
        <end position="33"/>
    </location>
</feature>
<evidence type="ECO:0000313" key="3">
    <source>
        <dbReference type="Proteomes" id="UP000535020"/>
    </source>
</evidence>
<accession>A0A7Y8Y1C1</accession>
<organism evidence="2 3">
    <name type="scientific">Flavobacterium agri</name>
    <dbReference type="NCBI Taxonomy" id="2743471"/>
    <lineage>
        <taxon>Bacteria</taxon>
        <taxon>Pseudomonadati</taxon>
        <taxon>Bacteroidota</taxon>
        <taxon>Flavobacteriia</taxon>
        <taxon>Flavobacteriales</taxon>
        <taxon>Flavobacteriaceae</taxon>
        <taxon>Flavobacterium</taxon>
    </lineage>
</organism>
<keyword evidence="3" id="KW-1185">Reference proteome</keyword>
<name>A0A7Y8Y1C1_9FLAO</name>
<keyword evidence="1" id="KW-0812">Transmembrane</keyword>
<keyword evidence="1" id="KW-1133">Transmembrane helix</keyword>
<feature type="transmembrane region" description="Helical" evidence="1">
    <location>
        <begin position="45"/>
        <end position="63"/>
    </location>
</feature>
<reference evidence="2 3" key="1">
    <citation type="submission" date="2020-07" db="EMBL/GenBank/DDBJ databases">
        <authorList>
            <person name="Sun Q."/>
        </authorList>
    </citation>
    <scope>NUCLEOTIDE SEQUENCE [LARGE SCALE GENOMIC DNA]</scope>
    <source>
        <strain evidence="2 3">MAH-1</strain>
    </source>
</reference>